<comment type="similarity">
    <text evidence="2">Belongs to the membrane fusion protein (MFP) (TC 8.A.1) family.</text>
</comment>
<dbReference type="GO" id="GO:1990281">
    <property type="term" value="C:efflux pump complex"/>
    <property type="evidence" value="ECO:0007669"/>
    <property type="project" value="TreeGrafter"/>
</dbReference>
<feature type="region of interest" description="Disordered" evidence="3">
    <location>
        <begin position="1"/>
        <end position="20"/>
    </location>
</feature>
<comment type="caution">
    <text evidence="7">The sequence shown here is derived from an EMBL/GenBank/DDBJ whole genome shotgun (WGS) entry which is preliminary data.</text>
</comment>
<organism evidence="7 8">
    <name type="scientific">Leptolyngbya cf. ectocarpi LEGE 11479</name>
    <dbReference type="NCBI Taxonomy" id="1828722"/>
    <lineage>
        <taxon>Bacteria</taxon>
        <taxon>Bacillati</taxon>
        <taxon>Cyanobacteriota</taxon>
        <taxon>Cyanophyceae</taxon>
        <taxon>Leptolyngbyales</taxon>
        <taxon>Leptolyngbyaceae</taxon>
        <taxon>Leptolyngbya group</taxon>
        <taxon>Leptolyngbya</taxon>
    </lineage>
</organism>
<dbReference type="Gene3D" id="2.40.50.100">
    <property type="match status" value="2"/>
</dbReference>
<dbReference type="NCBIfam" id="TIGR01730">
    <property type="entry name" value="RND_mfp"/>
    <property type="match status" value="1"/>
</dbReference>
<sequence length="449" mass="46788">MTSHSNSSAVAETPLVQSSVSPSPQRNWLIWLAAVIVLAGGGFALWRLLGGGGGAPEGPPMGGAVPVTLEVMQPETLRDQASFVGTLDAQAGVVLQPEANGRITRIYVSSGDRVEAGAPIMELSADRSQAELSAALASISAAQSARDNSRAQLQSLVAQRIRIEADVKLQNTEFARTKRLVEAGAQSQQELDEVERDRDAAIASLAAAKQEIGAAQASLAQAEAFLEQSQATADATREDLLDKTVTAPIAGVVGDIPVELGDYVQPGGTLTTITQNESLELEIDIPAEQLSKVSLGMPVELFTFGSDTPVANGSLSFISPQTDASTQTVLAKARFTNATGVLQDNQRVDVRVILSERPGLLVPAMAITRLGGQSFVYVAADAPPPEEGEPPAEGQVAQLRPVTLGAMQGNDFQVLDGLSKGEEIVVTGLLNLQDGASITPQEEAASASP</sequence>
<keyword evidence="8" id="KW-1185">Reference proteome</keyword>
<evidence type="ECO:0000313" key="7">
    <source>
        <dbReference type="EMBL" id="MBE9066523.1"/>
    </source>
</evidence>
<dbReference type="PANTHER" id="PTHR30469:SF39">
    <property type="entry name" value="SLL0180 PROTEIN"/>
    <property type="match status" value="1"/>
</dbReference>
<evidence type="ECO:0000259" key="6">
    <source>
        <dbReference type="Pfam" id="PF25944"/>
    </source>
</evidence>
<dbReference type="InterPro" id="IPR058626">
    <property type="entry name" value="MdtA-like_b-barrel"/>
</dbReference>
<evidence type="ECO:0000256" key="1">
    <source>
        <dbReference type="ARBA" id="ARBA00004236"/>
    </source>
</evidence>
<dbReference type="Gene3D" id="2.40.30.170">
    <property type="match status" value="1"/>
</dbReference>
<dbReference type="AlphaFoldDB" id="A0A928ZRG5"/>
<dbReference type="EMBL" id="JADEXP010000046">
    <property type="protein sequence ID" value="MBE9066523.1"/>
    <property type="molecule type" value="Genomic_DNA"/>
</dbReference>
<reference evidence="7" key="1">
    <citation type="submission" date="2020-10" db="EMBL/GenBank/DDBJ databases">
        <authorList>
            <person name="Castelo-Branco R."/>
            <person name="Eusebio N."/>
            <person name="Adriana R."/>
            <person name="Vieira A."/>
            <person name="Brugerolle De Fraissinette N."/>
            <person name="Rezende De Castro R."/>
            <person name="Schneider M.P."/>
            <person name="Vasconcelos V."/>
            <person name="Leao P.N."/>
        </authorList>
    </citation>
    <scope>NUCLEOTIDE SEQUENCE</scope>
    <source>
        <strain evidence="7">LEGE 11479</strain>
    </source>
</reference>
<feature type="transmembrane region" description="Helical" evidence="4">
    <location>
        <begin position="28"/>
        <end position="49"/>
    </location>
</feature>
<keyword evidence="4" id="KW-0812">Transmembrane</keyword>
<dbReference type="PANTHER" id="PTHR30469">
    <property type="entry name" value="MULTIDRUG RESISTANCE PROTEIN MDTA"/>
    <property type="match status" value="1"/>
</dbReference>
<protein>
    <submittedName>
        <fullName evidence="7">Efflux RND transporter periplasmic adaptor subunit</fullName>
    </submittedName>
</protein>
<dbReference type="SUPFAM" id="SSF111369">
    <property type="entry name" value="HlyD-like secretion proteins"/>
    <property type="match status" value="1"/>
</dbReference>
<dbReference type="InterPro" id="IPR006143">
    <property type="entry name" value="RND_pump_MFP"/>
</dbReference>
<evidence type="ECO:0000256" key="3">
    <source>
        <dbReference type="SAM" id="MobiDB-lite"/>
    </source>
</evidence>
<evidence type="ECO:0000259" key="5">
    <source>
        <dbReference type="Pfam" id="PF25919"/>
    </source>
</evidence>
<proteinExistence type="inferred from homology"/>
<dbReference type="Gene3D" id="2.40.420.20">
    <property type="match status" value="1"/>
</dbReference>
<dbReference type="Gene3D" id="1.10.287.470">
    <property type="entry name" value="Helix hairpin bin"/>
    <property type="match status" value="1"/>
</dbReference>
<feature type="domain" description="CusB-like barrel-sandwich hybrid" evidence="5">
    <location>
        <begin position="94"/>
        <end position="273"/>
    </location>
</feature>
<keyword evidence="4" id="KW-1133">Transmembrane helix</keyword>
<gene>
    <name evidence="7" type="ORF">IQ260_07645</name>
</gene>
<dbReference type="Pfam" id="PF25919">
    <property type="entry name" value="BSH_CusB"/>
    <property type="match status" value="1"/>
</dbReference>
<name>A0A928ZRG5_LEPEC</name>
<dbReference type="GO" id="GO:0015562">
    <property type="term" value="F:efflux transmembrane transporter activity"/>
    <property type="evidence" value="ECO:0007669"/>
    <property type="project" value="TreeGrafter"/>
</dbReference>
<dbReference type="Proteomes" id="UP000615026">
    <property type="component" value="Unassembled WGS sequence"/>
</dbReference>
<evidence type="ECO:0000256" key="2">
    <source>
        <dbReference type="ARBA" id="ARBA00009477"/>
    </source>
</evidence>
<dbReference type="RefSeq" id="WP_193992332.1">
    <property type="nucleotide sequence ID" value="NZ_JADEXP010000046.1"/>
</dbReference>
<comment type="subcellular location">
    <subcellularLocation>
        <location evidence="1">Cell membrane</location>
    </subcellularLocation>
</comment>
<feature type="domain" description="Multidrug resistance protein MdtA-like beta-barrel" evidence="6">
    <location>
        <begin position="296"/>
        <end position="352"/>
    </location>
</feature>
<accession>A0A928ZRG5</accession>
<evidence type="ECO:0000313" key="8">
    <source>
        <dbReference type="Proteomes" id="UP000615026"/>
    </source>
</evidence>
<dbReference type="Pfam" id="PF25944">
    <property type="entry name" value="Beta-barrel_RND"/>
    <property type="match status" value="1"/>
</dbReference>
<evidence type="ECO:0000256" key="4">
    <source>
        <dbReference type="SAM" id="Phobius"/>
    </source>
</evidence>
<keyword evidence="4" id="KW-0472">Membrane</keyword>
<dbReference type="InterPro" id="IPR058790">
    <property type="entry name" value="BSH_CusB"/>
</dbReference>
<feature type="compositionally biased region" description="Polar residues" evidence="3">
    <location>
        <begin position="1"/>
        <end position="10"/>
    </location>
</feature>